<protein>
    <submittedName>
        <fullName evidence="3">Gfo/Idh/MocA family oxidoreductase</fullName>
    </submittedName>
</protein>
<sequence length="379" mass="41790">MGMVGGGLDAFIGAVHRRAAAMDNEIELVCGAFSSNPEKSKQTGHALYLPENRVYANFEEMILREKELPEGERMDFVTIVTPNHMHFAPAKMALQNGFHVVCDKPVTLNMEQARELKQLIDETGLLFCLTHNYTGYPMVKQARAMVKAGKLGQIRKVIVEYPQGWLAQLVEATGQKQAGWRTDPARSGAAGGVGDIGTHAENLAEYITGLKITELCADLSIFVEGRLLDDDANMLLRFENGAKGTLLNSQIATGEENPLSIRVYGELGGLEWRQMEPNTLIYKTNEEGARLLRTGVGDLAPEAQANTRLPAGHPEAFLEAFANIYYNFALTLRARMSGQEPDPIRLDFPGIDDGLRGMAFIDTVIASDKSDQKWTKFLE</sequence>
<dbReference type="RefSeq" id="WP_166694330.1">
    <property type="nucleotide sequence ID" value="NZ_WAEL01000018.1"/>
</dbReference>
<dbReference type="Gene3D" id="3.40.50.720">
    <property type="entry name" value="NAD(P)-binding Rossmann-like Domain"/>
    <property type="match status" value="1"/>
</dbReference>
<reference evidence="3" key="1">
    <citation type="submission" date="2024-05" db="EMBL/GenBank/DDBJ databases">
        <authorList>
            <person name="Jung D.-H."/>
        </authorList>
    </citation>
    <scope>NUCLEOTIDE SEQUENCE</scope>
    <source>
        <strain evidence="3">JA-25</strain>
    </source>
</reference>
<dbReference type="SUPFAM" id="SSF55347">
    <property type="entry name" value="Glyceraldehyde-3-phosphate dehydrogenase-like, C-terminal domain"/>
    <property type="match status" value="1"/>
</dbReference>
<feature type="domain" description="Gfo/Idh/MocA-like oxidoreductase N-terminal" evidence="1">
    <location>
        <begin position="2"/>
        <end position="128"/>
    </location>
</feature>
<evidence type="ECO:0000313" key="3">
    <source>
        <dbReference type="EMBL" id="NID13822.1"/>
    </source>
</evidence>
<keyword evidence="4" id="KW-1185">Reference proteome</keyword>
<dbReference type="Pfam" id="PF22725">
    <property type="entry name" value="GFO_IDH_MocA_C3"/>
    <property type="match status" value="1"/>
</dbReference>
<name>A0ABX0QS53_9BACT</name>
<dbReference type="Pfam" id="PF01408">
    <property type="entry name" value="GFO_IDH_MocA"/>
    <property type="match status" value="1"/>
</dbReference>
<dbReference type="EMBL" id="WAEL01000018">
    <property type="protein sequence ID" value="NID13822.1"/>
    <property type="molecule type" value="Genomic_DNA"/>
</dbReference>
<dbReference type="InterPro" id="IPR000683">
    <property type="entry name" value="Gfo/Idh/MocA-like_OxRdtase_N"/>
</dbReference>
<dbReference type="InterPro" id="IPR055170">
    <property type="entry name" value="GFO_IDH_MocA-like_dom"/>
</dbReference>
<dbReference type="InterPro" id="IPR051317">
    <property type="entry name" value="Gfo/Idh/MocA_oxidoreduct"/>
</dbReference>
<evidence type="ECO:0000313" key="4">
    <source>
        <dbReference type="Proteomes" id="UP000606008"/>
    </source>
</evidence>
<dbReference type="InterPro" id="IPR036291">
    <property type="entry name" value="NAD(P)-bd_dom_sf"/>
</dbReference>
<dbReference type="SUPFAM" id="SSF51735">
    <property type="entry name" value="NAD(P)-binding Rossmann-fold domains"/>
    <property type="match status" value="1"/>
</dbReference>
<feature type="domain" description="GFO/IDH/MocA-like oxidoreductase" evidence="2">
    <location>
        <begin position="139"/>
        <end position="270"/>
    </location>
</feature>
<dbReference type="PANTHER" id="PTHR43708:SF3">
    <property type="entry name" value="OXIDOREDUCTASE"/>
    <property type="match status" value="1"/>
</dbReference>
<dbReference type="PANTHER" id="PTHR43708">
    <property type="entry name" value="CONSERVED EXPRESSED OXIDOREDUCTASE (EUROFUNG)"/>
    <property type="match status" value="1"/>
</dbReference>
<organism evidence="3 4">
    <name type="scientific">Fibrivirga algicola</name>
    <dbReference type="NCBI Taxonomy" id="2950420"/>
    <lineage>
        <taxon>Bacteria</taxon>
        <taxon>Pseudomonadati</taxon>
        <taxon>Bacteroidota</taxon>
        <taxon>Cytophagia</taxon>
        <taxon>Cytophagales</taxon>
        <taxon>Spirosomataceae</taxon>
        <taxon>Fibrivirga</taxon>
    </lineage>
</organism>
<evidence type="ECO:0000259" key="2">
    <source>
        <dbReference type="Pfam" id="PF22725"/>
    </source>
</evidence>
<dbReference type="Proteomes" id="UP000606008">
    <property type="component" value="Unassembled WGS sequence"/>
</dbReference>
<proteinExistence type="predicted"/>
<comment type="caution">
    <text evidence="3">The sequence shown here is derived from an EMBL/GenBank/DDBJ whole genome shotgun (WGS) entry which is preliminary data.</text>
</comment>
<dbReference type="Gene3D" id="3.30.360.10">
    <property type="entry name" value="Dihydrodipicolinate Reductase, domain 2"/>
    <property type="match status" value="1"/>
</dbReference>
<evidence type="ECO:0000259" key="1">
    <source>
        <dbReference type="Pfam" id="PF01408"/>
    </source>
</evidence>
<gene>
    <name evidence="3" type="ORF">F7231_26875</name>
</gene>
<accession>A0ABX0QS53</accession>